<keyword evidence="3 7" id="KW-0812">Transmembrane</keyword>
<gene>
    <name evidence="9" type="ORF">BJ684DRAFT_14675</name>
</gene>
<sequence>MEQAVQTFREKYFEIPRITRTLLTLTAAVTLVPAVGLVSPYRMLLLWPRVYGNLEVWRLLTTFFLHGVNISLLFTGVFLHRYSMELETQTFQGRPADYAWFLLLTSGSSLAGSLALGLPVLSQSLLTSIITLWSRRAGNQIVQFYFGFQFEAQYLPWALVAFELLLSGSLPITQLLGIGSAFAYEWIRTQHARSNLLVAPGFLRRALPDEAAGTSAPGSTGFGTVFNARASSARGVAGSSGALGSGDRFSRTAASSSPSSSGHRWGKGEKLGTD</sequence>
<comment type="function">
    <text evidence="7">May be involved in the degradation of misfolded endoplasmic reticulum (ER) luminal proteins.</text>
</comment>
<keyword evidence="6 7" id="KW-0472">Membrane</keyword>
<comment type="subcellular location">
    <subcellularLocation>
        <location evidence="1 7">Endoplasmic reticulum membrane</location>
        <topology evidence="1 7">Multi-pass membrane protein</topology>
    </subcellularLocation>
</comment>
<dbReference type="EMBL" id="KZ987764">
    <property type="protein sequence ID" value="RKP15036.1"/>
    <property type="molecule type" value="Genomic_DNA"/>
</dbReference>
<dbReference type="InterPro" id="IPR035952">
    <property type="entry name" value="Rhomboid-like_sf"/>
</dbReference>
<dbReference type="GO" id="GO:0005789">
    <property type="term" value="C:endoplasmic reticulum membrane"/>
    <property type="evidence" value="ECO:0007669"/>
    <property type="project" value="UniProtKB-SubCell"/>
</dbReference>
<dbReference type="Pfam" id="PF04511">
    <property type="entry name" value="DER1"/>
    <property type="match status" value="1"/>
</dbReference>
<evidence type="ECO:0000313" key="9">
    <source>
        <dbReference type="EMBL" id="RKP15036.1"/>
    </source>
</evidence>
<feature type="transmembrane region" description="Helical" evidence="7">
    <location>
        <begin position="100"/>
        <end position="121"/>
    </location>
</feature>
<evidence type="ECO:0000256" key="5">
    <source>
        <dbReference type="ARBA" id="ARBA00022989"/>
    </source>
</evidence>
<comment type="similarity">
    <text evidence="2 7">Belongs to the derlin family.</text>
</comment>
<organism evidence="9 10">
    <name type="scientific">Piptocephalis cylindrospora</name>
    <dbReference type="NCBI Taxonomy" id="1907219"/>
    <lineage>
        <taxon>Eukaryota</taxon>
        <taxon>Fungi</taxon>
        <taxon>Fungi incertae sedis</taxon>
        <taxon>Zoopagomycota</taxon>
        <taxon>Zoopagomycotina</taxon>
        <taxon>Zoopagomycetes</taxon>
        <taxon>Zoopagales</taxon>
        <taxon>Piptocephalidaceae</taxon>
        <taxon>Piptocephalis</taxon>
    </lineage>
</organism>
<feature type="transmembrane region" description="Helical" evidence="7">
    <location>
        <begin position="56"/>
        <end position="79"/>
    </location>
</feature>
<evidence type="ECO:0000256" key="1">
    <source>
        <dbReference type="ARBA" id="ARBA00004477"/>
    </source>
</evidence>
<reference evidence="10" key="1">
    <citation type="journal article" date="2018" name="Nat. Microbiol.">
        <title>Leveraging single-cell genomics to expand the fungal tree of life.</title>
        <authorList>
            <person name="Ahrendt S.R."/>
            <person name="Quandt C.A."/>
            <person name="Ciobanu D."/>
            <person name="Clum A."/>
            <person name="Salamov A."/>
            <person name="Andreopoulos B."/>
            <person name="Cheng J.F."/>
            <person name="Woyke T."/>
            <person name="Pelin A."/>
            <person name="Henrissat B."/>
            <person name="Reynolds N.K."/>
            <person name="Benny G.L."/>
            <person name="Smith M.E."/>
            <person name="James T.Y."/>
            <person name="Grigoriev I.V."/>
        </authorList>
    </citation>
    <scope>NUCLEOTIDE SEQUENCE [LARGE SCALE GENOMIC DNA]</scope>
</reference>
<dbReference type="Proteomes" id="UP000267251">
    <property type="component" value="Unassembled WGS sequence"/>
</dbReference>
<dbReference type="AlphaFoldDB" id="A0A4P9Y7D6"/>
<dbReference type="InterPro" id="IPR007599">
    <property type="entry name" value="DER1"/>
</dbReference>
<protein>
    <recommendedName>
        <fullName evidence="7">Derlin</fullName>
    </recommendedName>
</protein>
<evidence type="ECO:0000313" key="10">
    <source>
        <dbReference type="Proteomes" id="UP000267251"/>
    </source>
</evidence>
<proteinExistence type="inferred from homology"/>
<dbReference type="SUPFAM" id="SSF144091">
    <property type="entry name" value="Rhomboid-like"/>
    <property type="match status" value="1"/>
</dbReference>
<feature type="region of interest" description="Disordered" evidence="8">
    <location>
        <begin position="235"/>
        <end position="274"/>
    </location>
</feature>
<evidence type="ECO:0000256" key="8">
    <source>
        <dbReference type="SAM" id="MobiDB-lite"/>
    </source>
</evidence>
<comment type="caution">
    <text evidence="7">Lacks conserved residue(s) required for the propagation of feature annotation.</text>
</comment>
<dbReference type="PANTHER" id="PTHR11009">
    <property type="entry name" value="DER1-LIKE PROTEIN, DERLIN"/>
    <property type="match status" value="1"/>
</dbReference>
<dbReference type="OrthoDB" id="1716531at2759"/>
<keyword evidence="10" id="KW-1185">Reference proteome</keyword>
<evidence type="ECO:0000256" key="4">
    <source>
        <dbReference type="ARBA" id="ARBA00022824"/>
    </source>
</evidence>
<evidence type="ECO:0000256" key="3">
    <source>
        <dbReference type="ARBA" id="ARBA00022692"/>
    </source>
</evidence>
<keyword evidence="4 7" id="KW-0256">Endoplasmic reticulum</keyword>
<keyword evidence="5 7" id="KW-1133">Transmembrane helix</keyword>
<dbReference type="GO" id="GO:0006950">
    <property type="term" value="P:response to stress"/>
    <property type="evidence" value="ECO:0007669"/>
    <property type="project" value="UniProtKB-ARBA"/>
</dbReference>
<evidence type="ECO:0000256" key="7">
    <source>
        <dbReference type="RuleBase" id="RU363059"/>
    </source>
</evidence>
<evidence type="ECO:0000256" key="2">
    <source>
        <dbReference type="ARBA" id="ARBA00008917"/>
    </source>
</evidence>
<feature type="transmembrane region" description="Helical" evidence="7">
    <location>
        <begin position="21"/>
        <end position="44"/>
    </location>
</feature>
<name>A0A4P9Y7D6_9FUNG</name>
<accession>A0A4P9Y7D6</accession>
<feature type="compositionally biased region" description="Low complexity" evidence="8">
    <location>
        <begin position="235"/>
        <end position="246"/>
    </location>
</feature>
<evidence type="ECO:0000256" key="6">
    <source>
        <dbReference type="ARBA" id="ARBA00023136"/>
    </source>
</evidence>